<dbReference type="Gene3D" id="3.40.50.300">
    <property type="entry name" value="P-loop containing nucleotide triphosphate hydrolases"/>
    <property type="match status" value="1"/>
</dbReference>
<proteinExistence type="predicted"/>
<dbReference type="Pfam" id="PF24809">
    <property type="entry name" value="DUF7708"/>
    <property type="match status" value="1"/>
</dbReference>
<evidence type="ECO:0000259" key="2">
    <source>
        <dbReference type="Pfam" id="PF24809"/>
    </source>
</evidence>
<dbReference type="InterPro" id="IPR056884">
    <property type="entry name" value="NPHP3-like_N"/>
</dbReference>
<comment type="caution">
    <text evidence="4">The sequence shown here is derived from an EMBL/GenBank/DDBJ whole genome shotgun (WGS) entry which is preliminary data.</text>
</comment>
<evidence type="ECO:0008006" key="6">
    <source>
        <dbReference type="Google" id="ProtNLM"/>
    </source>
</evidence>
<dbReference type="EMBL" id="JAGHQM010000453">
    <property type="protein sequence ID" value="KAH0560093.1"/>
    <property type="molecule type" value="Genomic_DNA"/>
</dbReference>
<evidence type="ECO:0000259" key="3">
    <source>
        <dbReference type="Pfam" id="PF24883"/>
    </source>
</evidence>
<evidence type="ECO:0000313" key="4">
    <source>
        <dbReference type="EMBL" id="KAH0560093.1"/>
    </source>
</evidence>
<accession>A0A9P8LCQ0</accession>
<dbReference type="Proteomes" id="UP000750711">
    <property type="component" value="Unassembled WGS sequence"/>
</dbReference>
<dbReference type="InterPro" id="IPR027417">
    <property type="entry name" value="P-loop_NTPase"/>
</dbReference>
<dbReference type="PANTHER" id="PTHR10039">
    <property type="entry name" value="AMELOGENIN"/>
    <property type="match status" value="1"/>
</dbReference>
<sequence length="499" mass="57225">MGSNASPQARLLFKEAFDRLEQTVSANHPVDAQNLYSTTLQDVRTAARQIEQELSARQCLRNMRRIEPFFAGLERYSKIVEVLCNGTPYLPWIWAPVKLVLQLASDFTTAMEKLITVYGQIAEALPRFHRLSAAFQHNPDFQRVVATVYADILDFHREAYEFFRKQGWKIFFKSLWSGFDRRFKGILESLARHSELIDKEANSIDITEAKEWRSRLMENTAKKEQERSITQFRAVLSWLEVKDYEQRKQEDELDRQYNLHHDHSCDWILKNSKARSWMRLGTDELVLWLNGKPGAGKSVLSSVIIRFIQQDKHSVVLYYFCNYYSSDSNKSSHILRSLAAQLLRCNKDLSAYVYDEYICEGFTSSIPQLKKLIPAMLSGIPSVRIIIDGLDEFDHKAQSQILNDVIPFASASNGAVCKILVASRDITPIARHLSKRSTISLNRERVAVSAAMRSFVQHSLIDIRRNLSGMNVDNNITEIEHDLIDKADGGSTLMLLKAP</sequence>
<dbReference type="PANTHER" id="PTHR10039:SF14">
    <property type="entry name" value="NACHT DOMAIN-CONTAINING PROTEIN"/>
    <property type="match status" value="1"/>
</dbReference>
<reference evidence="4" key="1">
    <citation type="submission" date="2021-03" db="EMBL/GenBank/DDBJ databases">
        <title>Comparative genomics and phylogenomic investigation of the class Geoglossomycetes provide insights into ecological specialization and systematics.</title>
        <authorList>
            <person name="Melie T."/>
            <person name="Pirro S."/>
            <person name="Miller A.N."/>
            <person name="Quandt A."/>
        </authorList>
    </citation>
    <scope>NUCLEOTIDE SEQUENCE</scope>
    <source>
        <strain evidence="4">CAQ_001_2017</strain>
    </source>
</reference>
<feature type="domain" description="Nephrocystin 3-like N-terminal" evidence="3">
    <location>
        <begin position="264"/>
        <end position="424"/>
    </location>
</feature>
<keyword evidence="1" id="KW-0677">Repeat</keyword>
<dbReference type="AlphaFoldDB" id="A0A9P8LCQ0"/>
<evidence type="ECO:0000313" key="5">
    <source>
        <dbReference type="Proteomes" id="UP000750711"/>
    </source>
</evidence>
<gene>
    <name evidence="4" type="ORF">GP486_003386</name>
</gene>
<feature type="domain" description="DUF7708" evidence="2">
    <location>
        <begin position="69"/>
        <end position="204"/>
    </location>
</feature>
<keyword evidence="5" id="KW-1185">Reference proteome</keyword>
<name>A0A9P8LCQ0_9PEZI</name>
<protein>
    <recommendedName>
        <fullName evidence="6">NACHT domain-containing protein</fullName>
    </recommendedName>
</protein>
<dbReference type="InterPro" id="IPR056125">
    <property type="entry name" value="DUF7708"/>
</dbReference>
<evidence type="ECO:0000256" key="1">
    <source>
        <dbReference type="ARBA" id="ARBA00022737"/>
    </source>
</evidence>
<dbReference type="SUPFAM" id="SSF52540">
    <property type="entry name" value="P-loop containing nucleoside triphosphate hydrolases"/>
    <property type="match status" value="1"/>
</dbReference>
<dbReference type="Pfam" id="PF24883">
    <property type="entry name" value="NPHP3_N"/>
    <property type="match status" value="1"/>
</dbReference>
<organism evidence="4 5">
    <name type="scientific">Trichoglossum hirsutum</name>
    <dbReference type="NCBI Taxonomy" id="265104"/>
    <lineage>
        <taxon>Eukaryota</taxon>
        <taxon>Fungi</taxon>
        <taxon>Dikarya</taxon>
        <taxon>Ascomycota</taxon>
        <taxon>Pezizomycotina</taxon>
        <taxon>Geoglossomycetes</taxon>
        <taxon>Geoglossales</taxon>
        <taxon>Geoglossaceae</taxon>
        <taxon>Trichoglossum</taxon>
    </lineage>
</organism>